<evidence type="ECO:0000313" key="3">
    <source>
        <dbReference type="Proteomes" id="UP000037688"/>
    </source>
</evidence>
<name>A0A0M9BLD4_9BACL</name>
<evidence type="ECO:0000256" key="1">
    <source>
        <dbReference type="SAM" id="Phobius"/>
    </source>
</evidence>
<comment type="caution">
    <text evidence="2">The sequence shown here is derived from an EMBL/GenBank/DDBJ whole genome shotgun (WGS) entry which is preliminary data.</text>
</comment>
<feature type="transmembrane region" description="Helical" evidence="1">
    <location>
        <begin position="40"/>
        <end position="60"/>
    </location>
</feature>
<accession>A0A0M9BLD4</accession>
<evidence type="ECO:0000313" key="2">
    <source>
        <dbReference type="EMBL" id="KOY14319.1"/>
    </source>
</evidence>
<reference evidence="2 3" key="1">
    <citation type="submission" date="2015-08" db="EMBL/GenBank/DDBJ databases">
        <title>Draft genome sequence of cellulolytic and xylanolytic Paenibacillus sp. A59, isolated from a decaying forest soil from Patagonia, Argentina.</title>
        <authorList>
            <person name="Ghio S."/>
            <person name="Caceres A.M."/>
            <person name="Talia P."/>
            <person name="Grasso D."/>
            <person name="Campos E."/>
        </authorList>
    </citation>
    <scope>NUCLEOTIDE SEQUENCE [LARGE SCALE GENOMIC DNA]</scope>
    <source>
        <strain evidence="2 3">A59</strain>
    </source>
</reference>
<dbReference type="OrthoDB" id="9998848at2"/>
<feature type="transmembrane region" description="Helical" evidence="1">
    <location>
        <begin position="66"/>
        <end position="84"/>
    </location>
</feature>
<dbReference type="Proteomes" id="UP000037688">
    <property type="component" value="Unassembled WGS sequence"/>
</dbReference>
<dbReference type="AlphaFoldDB" id="A0A0M9BLD4"/>
<organism evidence="2 3">
    <name type="scientific">Paenibacillus xylanivorans</name>
    <dbReference type="NCBI Taxonomy" id="1705561"/>
    <lineage>
        <taxon>Bacteria</taxon>
        <taxon>Bacillati</taxon>
        <taxon>Bacillota</taxon>
        <taxon>Bacilli</taxon>
        <taxon>Bacillales</taxon>
        <taxon>Paenibacillaceae</taxon>
        <taxon>Paenibacillus</taxon>
    </lineage>
</organism>
<gene>
    <name evidence="2" type="ORF">AMS66_20170</name>
</gene>
<protein>
    <submittedName>
        <fullName evidence="2">Uncharacterized protein</fullName>
    </submittedName>
</protein>
<dbReference type="PATRIC" id="fig|1705561.3.peg.4201"/>
<proteinExistence type="predicted"/>
<keyword evidence="1" id="KW-0472">Membrane</keyword>
<dbReference type="EMBL" id="LITU01000070">
    <property type="protein sequence ID" value="KOY14319.1"/>
    <property type="molecule type" value="Genomic_DNA"/>
</dbReference>
<feature type="transmembrane region" description="Helical" evidence="1">
    <location>
        <begin position="6"/>
        <end position="28"/>
    </location>
</feature>
<dbReference type="RefSeq" id="WP_053782498.1">
    <property type="nucleotide sequence ID" value="NZ_LITU01000070.1"/>
</dbReference>
<keyword evidence="1" id="KW-1133">Transmembrane helix</keyword>
<keyword evidence="3" id="KW-1185">Reference proteome</keyword>
<keyword evidence="1" id="KW-0812">Transmembrane</keyword>
<sequence>MNISFLALIIVGIISIYAIAATLIIKYIGMKFFKDKTNMYFLYASIILVIQAFSVTKTLLSNQVISSFNILFFFMALAFIYQGIKKKRLNIK</sequence>